<evidence type="ECO:0000256" key="6">
    <source>
        <dbReference type="RuleBase" id="RU003943"/>
    </source>
</evidence>
<evidence type="ECO:0000256" key="4">
    <source>
        <dbReference type="ARBA" id="ARBA00022989"/>
    </source>
</evidence>
<feature type="transmembrane region" description="Helical" evidence="7">
    <location>
        <begin position="221"/>
        <end position="243"/>
    </location>
</feature>
<keyword evidence="3 6" id="KW-0812">Transmembrane</keyword>
<dbReference type="PANTHER" id="PTHR30477:SF13">
    <property type="entry name" value="IRON TRANSPORT SYSTEM MEMBRANE PROTEIN HI_0360-RELATED"/>
    <property type="match status" value="1"/>
</dbReference>
<keyword evidence="5 7" id="KW-0472">Membrane</keyword>
<dbReference type="GO" id="GO:0010043">
    <property type="term" value="P:response to zinc ion"/>
    <property type="evidence" value="ECO:0007669"/>
    <property type="project" value="TreeGrafter"/>
</dbReference>
<evidence type="ECO:0000256" key="2">
    <source>
        <dbReference type="ARBA" id="ARBA00008034"/>
    </source>
</evidence>
<sequence length="269" mass="29267">MIMNLEIFRYAFMQRAFTAGLIIGVVSSVIGVFVVLKGLSFAGVGISHAAFGGVALGYFLGINPTFSAIVFCLFVAIVIVYIQRNEQLKSDVPIGIIFAASMGLGAVLISLLKGYNVDLFGYLFGNILSVTHSDIINIIVLSFIVISIFLIIFRQLYYTTFDRQMAKVAGINILLIDTIFMMLIAITIVISIKVIGIILVSALLVTPAATIIPWAKNFKQLTLLTIITSLFSVIAGLFLSYYLNIPSGGAIVLLSTLLFFISFGFAYKK</sequence>
<evidence type="ECO:0000313" key="8">
    <source>
        <dbReference type="EMBL" id="RKX66812.1"/>
    </source>
</evidence>
<dbReference type="SUPFAM" id="SSF81345">
    <property type="entry name" value="ABC transporter involved in vitamin B12 uptake, BtuC"/>
    <property type="match status" value="1"/>
</dbReference>
<dbReference type="AlphaFoldDB" id="A0A660SB63"/>
<dbReference type="Pfam" id="PF00950">
    <property type="entry name" value="ABC-3"/>
    <property type="match status" value="1"/>
</dbReference>
<evidence type="ECO:0000256" key="7">
    <source>
        <dbReference type="SAM" id="Phobius"/>
    </source>
</evidence>
<dbReference type="GO" id="GO:0043190">
    <property type="term" value="C:ATP-binding cassette (ABC) transporter complex"/>
    <property type="evidence" value="ECO:0007669"/>
    <property type="project" value="InterPro"/>
</dbReference>
<keyword evidence="6" id="KW-0813">Transport</keyword>
<comment type="caution">
    <text evidence="8">The sequence shown here is derived from an EMBL/GenBank/DDBJ whole genome shotgun (WGS) entry which is preliminary data.</text>
</comment>
<accession>A0A660SB63</accession>
<reference evidence="8 9" key="1">
    <citation type="submission" date="2018-06" db="EMBL/GenBank/DDBJ databases">
        <title>Extensive metabolic versatility and redundancy in microbially diverse, dynamic hydrothermal sediments.</title>
        <authorList>
            <person name="Dombrowski N."/>
            <person name="Teske A."/>
            <person name="Baker B.J."/>
        </authorList>
    </citation>
    <scope>NUCLEOTIDE SEQUENCE [LARGE SCALE GENOMIC DNA]</scope>
    <source>
        <strain evidence="8">B35_G9</strain>
    </source>
</reference>
<evidence type="ECO:0000256" key="3">
    <source>
        <dbReference type="ARBA" id="ARBA00022692"/>
    </source>
</evidence>
<evidence type="ECO:0000313" key="9">
    <source>
        <dbReference type="Proteomes" id="UP000282321"/>
    </source>
</evidence>
<comment type="subcellular location">
    <subcellularLocation>
        <location evidence="6">Cell membrane</location>
        <topology evidence="6">Multi-pass membrane protein</topology>
    </subcellularLocation>
    <subcellularLocation>
        <location evidence="1">Membrane</location>
        <topology evidence="1">Multi-pass membrane protein</topology>
    </subcellularLocation>
</comment>
<organism evidence="8 9">
    <name type="scientific">candidate division TA06 bacterium</name>
    <dbReference type="NCBI Taxonomy" id="2250710"/>
    <lineage>
        <taxon>Bacteria</taxon>
        <taxon>Bacteria division TA06</taxon>
    </lineage>
</organism>
<evidence type="ECO:0000256" key="1">
    <source>
        <dbReference type="ARBA" id="ARBA00004141"/>
    </source>
</evidence>
<comment type="similarity">
    <text evidence="2 6">Belongs to the ABC-3 integral membrane protein family.</text>
</comment>
<dbReference type="GO" id="GO:0004932">
    <property type="term" value="F:mating-type factor pheromone receptor activity"/>
    <property type="evidence" value="ECO:0007669"/>
    <property type="project" value="InterPro"/>
</dbReference>
<feature type="transmembrane region" description="Helical" evidence="7">
    <location>
        <begin position="56"/>
        <end position="82"/>
    </location>
</feature>
<keyword evidence="4 7" id="KW-1133">Transmembrane helix</keyword>
<feature type="transmembrane region" description="Helical" evidence="7">
    <location>
        <begin position="12"/>
        <end position="36"/>
    </location>
</feature>
<dbReference type="InterPro" id="IPR001626">
    <property type="entry name" value="ABC_TroCD"/>
</dbReference>
<proteinExistence type="inferred from homology"/>
<dbReference type="Gene3D" id="1.10.3470.10">
    <property type="entry name" value="ABC transporter involved in vitamin B12 uptake, BtuC"/>
    <property type="match status" value="1"/>
</dbReference>
<dbReference type="PRINTS" id="PR00250">
    <property type="entry name" value="GPCRSTE2"/>
</dbReference>
<dbReference type="InterPro" id="IPR000366">
    <property type="entry name" value="GPCR_STE2"/>
</dbReference>
<dbReference type="Proteomes" id="UP000282321">
    <property type="component" value="Unassembled WGS sequence"/>
</dbReference>
<feature type="transmembrane region" description="Helical" evidence="7">
    <location>
        <begin position="194"/>
        <end position="214"/>
    </location>
</feature>
<feature type="transmembrane region" description="Helical" evidence="7">
    <location>
        <begin position="249"/>
        <end position="267"/>
    </location>
</feature>
<dbReference type="InterPro" id="IPR037294">
    <property type="entry name" value="ABC_BtuC-like"/>
</dbReference>
<feature type="transmembrane region" description="Helical" evidence="7">
    <location>
        <begin position="135"/>
        <end position="157"/>
    </location>
</feature>
<feature type="transmembrane region" description="Helical" evidence="7">
    <location>
        <begin position="94"/>
        <end position="115"/>
    </location>
</feature>
<dbReference type="GO" id="GO:0055085">
    <property type="term" value="P:transmembrane transport"/>
    <property type="evidence" value="ECO:0007669"/>
    <property type="project" value="InterPro"/>
</dbReference>
<protein>
    <submittedName>
        <fullName evidence="8">Metal ABC transporter permease</fullName>
    </submittedName>
</protein>
<dbReference type="EMBL" id="QNBC01000032">
    <property type="protein sequence ID" value="RKX66812.1"/>
    <property type="molecule type" value="Genomic_DNA"/>
</dbReference>
<gene>
    <name evidence="8" type="ORF">DRP44_03350</name>
</gene>
<name>A0A660SB63_UNCT6</name>
<evidence type="ECO:0000256" key="5">
    <source>
        <dbReference type="ARBA" id="ARBA00023136"/>
    </source>
</evidence>
<dbReference type="CDD" id="cd06550">
    <property type="entry name" value="TM_ABC_iron-siderophores_like"/>
    <property type="match status" value="1"/>
</dbReference>
<feature type="transmembrane region" description="Helical" evidence="7">
    <location>
        <begin position="169"/>
        <end position="188"/>
    </location>
</feature>
<dbReference type="PANTHER" id="PTHR30477">
    <property type="entry name" value="ABC-TRANSPORTER METAL-BINDING PROTEIN"/>
    <property type="match status" value="1"/>
</dbReference>